<dbReference type="OrthoDB" id="82456at2"/>
<dbReference type="EMBL" id="FNIV01000005">
    <property type="protein sequence ID" value="SDO29004.1"/>
    <property type="molecule type" value="Genomic_DNA"/>
</dbReference>
<sequence length="339" mass="37321">MSHITAAMLPALLGRPVAYQPIFTRLPGVTVQGAIFLSQALFLTNTPTARARQGWFWKEQAGAVDSWESETGMSAKQQMTARRQLVALGVLQEQRKGVPAKTWYRVDTEALALALYQVLEPAESPANPHETPDSPVGRNCNLPNGETRDAQPECTESPDGSFLTETTTESNPPPSDARDVFERAAEQDDRGQPRGEYEARVAEARRQFPMTYGWQPEPEALAAACWRRGLPSNVTPTPATLANFTAHFAEKPEQRLTHQGWHERLAKWLDENRRKPQPGTGPTAAGDRHGHRTGSAGPRQRFSTLSAADARRLVEERRRSQVAGAPGGEVYDGAFDPGH</sequence>
<dbReference type="Pfam" id="PF17948">
    <property type="entry name" value="DnaT"/>
    <property type="match status" value="1"/>
</dbReference>
<feature type="domain" description="DnaT DNA-binding" evidence="2">
    <location>
        <begin position="208"/>
        <end position="277"/>
    </location>
</feature>
<dbReference type="InterPro" id="IPR040480">
    <property type="entry name" value="DnaT_DNA_bind"/>
</dbReference>
<accession>A0A1H0IC21</accession>
<dbReference type="STRING" id="419597.SAMN04487957_10564"/>
<dbReference type="AlphaFoldDB" id="A0A1H0IC21"/>
<dbReference type="Proteomes" id="UP000199075">
    <property type="component" value="Unassembled WGS sequence"/>
</dbReference>
<gene>
    <name evidence="3" type="ORF">SAMN04487957_10564</name>
</gene>
<feature type="region of interest" description="Disordered" evidence="1">
    <location>
        <begin position="123"/>
        <end position="178"/>
    </location>
</feature>
<protein>
    <recommendedName>
        <fullName evidence="2">DnaT DNA-binding domain-containing protein</fullName>
    </recommendedName>
</protein>
<organism evidence="3 4">
    <name type="scientific">Halomonas shengliensis</name>
    <dbReference type="NCBI Taxonomy" id="419597"/>
    <lineage>
        <taxon>Bacteria</taxon>
        <taxon>Pseudomonadati</taxon>
        <taxon>Pseudomonadota</taxon>
        <taxon>Gammaproteobacteria</taxon>
        <taxon>Oceanospirillales</taxon>
        <taxon>Halomonadaceae</taxon>
        <taxon>Halomonas</taxon>
    </lineage>
</organism>
<dbReference type="RefSeq" id="WP_089678363.1">
    <property type="nucleotide sequence ID" value="NZ_FNIV01000005.1"/>
</dbReference>
<dbReference type="Gene3D" id="1.10.8.1180">
    <property type="match status" value="1"/>
</dbReference>
<evidence type="ECO:0000313" key="3">
    <source>
        <dbReference type="EMBL" id="SDO29004.1"/>
    </source>
</evidence>
<feature type="compositionally biased region" description="Basic and acidic residues" evidence="1">
    <location>
        <begin position="309"/>
        <end position="319"/>
    </location>
</feature>
<reference evidence="4" key="1">
    <citation type="submission" date="2016-10" db="EMBL/GenBank/DDBJ databases">
        <authorList>
            <person name="Varghese N."/>
            <person name="Submissions S."/>
        </authorList>
    </citation>
    <scope>NUCLEOTIDE SEQUENCE [LARGE SCALE GENOMIC DNA]</scope>
    <source>
        <strain evidence="4">CGMCC 1.6444</strain>
    </source>
</reference>
<name>A0A1H0IC21_9GAMM</name>
<keyword evidence="4" id="KW-1185">Reference proteome</keyword>
<evidence type="ECO:0000259" key="2">
    <source>
        <dbReference type="Pfam" id="PF17948"/>
    </source>
</evidence>
<evidence type="ECO:0000313" key="4">
    <source>
        <dbReference type="Proteomes" id="UP000199075"/>
    </source>
</evidence>
<proteinExistence type="predicted"/>
<evidence type="ECO:0000256" key="1">
    <source>
        <dbReference type="SAM" id="MobiDB-lite"/>
    </source>
</evidence>
<feature type="region of interest" description="Disordered" evidence="1">
    <location>
        <begin position="269"/>
        <end position="339"/>
    </location>
</feature>